<evidence type="ECO:0000313" key="3">
    <source>
        <dbReference type="Proteomes" id="UP000663671"/>
    </source>
</evidence>
<dbReference type="Proteomes" id="UP000663671">
    <property type="component" value="Chromosome 4"/>
</dbReference>
<feature type="region of interest" description="Disordered" evidence="1">
    <location>
        <begin position="1"/>
        <end position="25"/>
    </location>
</feature>
<organism evidence="2 3">
    <name type="scientific">Ajellomyces capsulatus</name>
    <name type="common">Darling's disease fungus</name>
    <name type="synonym">Histoplasma capsulatum</name>
    <dbReference type="NCBI Taxonomy" id="5037"/>
    <lineage>
        <taxon>Eukaryota</taxon>
        <taxon>Fungi</taxon>
        <taxon>Dikarya</taxon>
        <taxon>Ascomycota</taxon>
        <taxon>Pezizomycotina</taxon>
        <taxon>Eurotiomycetes</taxon>
        <taxon>Eurotiomycetidae</taxon>
        <taxon>Onygenales</taxon>
        <taxon>Ajellomycetaceae</taxon>
        <taxon>Histoplasma</taxon>
    </lineage>
</organism>
<name>A0A8A1M2P3_AJECA</name>
<evidence type="ECO:0000256" key="1">
    <source>
        <dbReference type="SAM" id="MobiDB-lite"/>
    </source>
</evidence>
<proteinExistence type="predicted"/>
<feature type="region of interest" description="Disordered" evidence="1">
    <location>
        <begin position="84"/>
        <end position="111"/>
    </location>
</feature>
<sequence>MGSPVYERRKIQSASSLPIRGQKPLPGTCHVNGHANEFAAFNSFESIAVLASKISPSKSGAILEKIQWFEIVFLPHINQLHSRRSTVANSSGKKGLSRRPQPRATELPGPPPFSFPKLDNVDICQLLGQLFHTSLDEAARRSSECDESWVMTHIQPGTIDFAVCKRREIIPVIGSSTSVHSILEVSCEKDV</sequence>
<protein>
    <submittedName>
        <fullName evidence="2">Uncharacterized protein</fullName>
    </submittedName>
</protein>
<dbReference type="VEuPathDB" id="FungiDB:I7I51_04661"/>
<dbReference type="AlphaFoldDB" id="A0A8A1M2P3"/>
<reference evidence="2" key="1">
    <citation type="submission" date="2021-01" db="EMBL/GenBank/DDBJ databases">
        <title>Chromosome-level genome assembly of a human fungal pathogen reveals clustering of transcriptionally co-regulated genes.</title>
        <authorList>
            <person name="Voorhies M."/>
            <person name="Cohen S."/>
            <person name="Shea T.P."/>
            <person name="Petrus S."/>
            <person name="Munoz J.F."/>
            <person name="Poplawski S."/>
            <person name="Goldman W.E."/>
            <person name="Michael T."/>
            <person name="Cuomo C.A."/>
            <person name="Sil A."/>
            <person name="Beyhan S."/>
        </authorList>
    </citation>
    <scope>NUCLEOTIDE SEQUENCE</scope>
    <source>
        <strain evidence="2">WU24</strain>
    </source>
</reference>
<evidence type="ECO:0000313" key="2">
    <source>
        <dbReference type="EMBL" id="QSS59865.1"/>
    </source>
</evidence>
<feature type="compositionally biased region" description="Basic and acidic residues" evidence="1">
    <location>
        <begin position="1"/>
        <end position="10"/>
    </location>
</feature>
<gene>
    <name evidence="2" type="ORF">I7I51_04661</name>
</gene>
<dbReference type="EMBL" id="CP069110">
    <property type="protein sequence ID" value="QSS59865.1"/>
    <property type="molecule type" value="Genomic_DNA"/>
</dbReference>
<accession>A0A8A1M2P3</accession>